<evidence type="ECO:0000313" key="3">
    <source>
        <dbReference type="Proteomes" id="UP000287188"/>
    </source>
</evidence>
<keyword evidence="3" id="KW-1185">Reference proteome</keyword>
<keyword evidence="1" id="KW-1133">Transmembrane helix</keyword>
<sequence>MSPIFADLVIFNFSLHGIHFALSVGQLLCWGLALVVGILARLVFGRRVPFGIFSTFVVALMGIWFATDVILIDIPKDILIYDVPLLKATISAIVFELLWYLIAYRSYRSWTRRRRLYASSMQKQ</sequence>
<comment type="caution">
    <text evidence="2">The sequence shown here is derived from an EMBL/GenBank/DDBJ whole genome shotgun (WGS) entry which is preliminary data.</text>
</comment>
<evidence type="ECO:0000256" key="1">
    <source>
        <dbReference type="SAM" id="Phobius"/>
    </source>
</evidence>
<reference evidence="3" key="1">
    <citation type="submission" date="2018-12" db="EMBL/GenBank/DDBJ databases">
        <title>Tengunoibacter tsumagoiensis gen. nov., sp. nov., Dictyobacter kobayashii sp. nov., D. alpinus sp. nov., and D. joshuensis sp. nov. and description of Dictyobacteraceae fam. nov. within the order Ktedonobacterales isolated from Tengu-no-mugimeshi.</title>
        <authorList>
            <person name="Wang C.M."/>
            <person name="Zheng Y."/>
            <person name="Sakai Y."/>
            <person name="Toyoda A."/>
            <person name="Minakuchi Y."/>
            <person name="Abe K."/>
            <person name="Yokota A."/>
            <person name="Yabe S."/>
        </authorList>
    </citation>
    <scope>NUCLEOTIDE SEQUENCE [LARGE SCALE GENOMIC DNA]</scope>
    <source>
        <strain evidence="3">Uno11</strain>
    </source>
</reference>
<feature type="transmembrane region" description="Helical" evidence="1">
    <location>
        <begin position="84"/>
        <end position="104"/>
    </location>
</feature>
<feature type="transmembrane region" description="Helical" evidence="1">
    <location>
        <begin position="20"/>
        <end position="43"/>
    </location>
</feature>
<evidence type="ECO:0000313" key="2">
    <source>
        <dbReference type="EMBL" id="GCE19591.1"/>
    </source>
</evidence>
<name>A0A402AKE3_9CHLR</name>
<feature type="transmembrane region" description="Helical" evidence="1">
    <location>
        <begin position="50"/>
        <end position="72"/>
    </location>
</feature>
<dbReference type="Proteomes" id="UP000287188">
    <property type="component" value="Unassembled WGS sequence"/>
</dbReference>
<protein>
    <submittedName>
        <fullName evidence="2">Uncharacterized protein</fullName>
    </submittedName>
</protein>
<accession>A0A402AKE3</accession>
<keyword evidence="1" id="KW-0472">Membrane</keyword>
<keyword evidence="1" id="KW-0812">Transmembrane</keyword>
<dbReference type="OrthoDB" id="164389at2"/>
<gene>
    <name evidence="2" type="ORF">KDK_33910</name>
</gene>
<dbReference type="RefSeq" id="WP_126551438.1">
    <property type="nucleotide sequence ID" value="NZ_BIFS01000001.1"/>
</dbReference>
<dbReference type="AlphaFoldDB" id="A0A402AKE3"/>
<dbReference type="EMBL" id="BIFS01000001">
    <property type="protein sequence ID" value="GCE19591.1"/>
    <property type="molecule type" value="Genomic_DNA"/>
</dbReference>
<organism evidence="2 3">
    <name type="scientific">Dictyobacter kobayashii</name>
    <dbReference type="NCBI Taxonomy" id="2014872"/>
    <lineage>
        <taxon>Bacteria</taxon>
        <taxon>Bacillati</taxon>
        <taxon>Chloroflexota</taxon>
        <taxon>Ktedonobacteria</taxon>
        <taxon>Ktedonobacterales</taxon>
        <taxon>Dictyobacteraceae</taxon>
        <taxon>Dictyobacter</taxon>
    </lineage>
</organism>
<proteinExistence type="predicted"/>